<dbReference type="InterPro" id="IPR000182">
    <property type="entry name" value="GNAT_dom"/>
</dbReference>
<dbReference type="PANTHER" id="PTHR42791">
    <property type="entry name" value="GNAT FAMILY ACETYLTRANSFERASE"/>
    <property type="match status" value="1"/>
</dbReference>
<evidence type="ECO:0000313" key="3">
    <source>
        <dbReference type="Proteomes" id="UP000248961"/>
    </source>
</evidence>
<dbReference type="VEuPathDB" id="FungiDB:BO97DRAFT_473700"/>
<evidence type="ECO:0000313" key="2">
    <source>
        <dbReference type="EMBL" id="RAL07397.1"/>
    </source>
</evidence>
<name>A0A395HHW3_ASPHC</name>
<gene>
    <name evidence="2" type="ORF">BO97DRAFT_473700</name>
</gene>
<dbReference type="SUPFAM" id="SSF55729">
    <property type="entry name" value="Acyl-CoA N-acyltransferases (Nat)"/>
    <property type="match status" value="1"/>
</dbReference>
<organism evidence="2 3">
    <name type="scientific">Aspergillus homomorphus (strain CBS 101889)</name>
    <dbReference type="NCBI Taxonomy" id="1450537"/>
    <lineage>
        <taxon>Eukaryota</taxon>
        <taxon>Fungi</taxon>
        <taxon>Dikarya</taxon>
        <taxon>Ascomycota</taxon>
        <taxon>Pezizomycotina</taxon>
        <taxon>Eurotiomycetes</taxon>
        <taxon>Eurotiomycetidae</taxon>
        <taxon>Eurotiales</taxon>
        <taxon>Aspergillaceae</taxon>
        <taxon>Aspergillus</taxon>
        <taxon>Aspergillus subgen. Circumdati</taxon>
    </lineage>
</organism>
<protein>
    <submittedName>
        <fullName evidence="2">Putative GNAT family N-acetyltransferase</fullName>
    </submittedName>
</protein>
<sequence length="257" mass="29173">MASASRLELFRVHDDLRSISAVAHTVSLSFSNDPLIRWLRPAAAPWVRKQTDTFNWQYRRVQRFISEGIVFRSAPAPQVARLFPPKGMSLRDQALAKEATDLHEEEDAGVAIMLHPPQSQSKWTLSRLLLAAKVWLLDFIIPVTDNGANMKRVESLLSSHEGSLNTIKTKYNTNDLWYLEVVAVHPSLQGRGLGRSAIQWVLNYVRDAPIFLECTAEQNVKFYEKLGFEVVEEVDLIDDGDAVKVWLMFRQAQKLGS</sequence>
<keyword evidence="3" id="KW-1185">Reference proteome</keyword>
<keyword evidence="2" id="KW-0808">Transferase</keyword>
<dbReference type="CDD" id="cd04301">
    <property type="entry name" value="NAT_SF"/>
    <property type="match status" value="1"/>
</dbReference>
<reference evidence="2 3" key="1">
    <citation type="submission" date="2018-02" db="EMBL/GenBank/DDBJ databases">
        <title>The genomes of Aspergillus section Nigri reveals drivers in fungal speciation.</title>
        <authorList>
            <consortium name="DOE Joint Genome Institute"/>
            <person name="Vesth T.C."/>
            <person name="Nybo J."/>
            <person name="Theobald S."/>
            <person name="Brandl J."/>
            <person name="Frisvad J.C."/>
            <person name="Nielsen K.F."/>
            <person name="Lyhne E.K."/>
            <person name="Kogle M.E."/>
            <person name="Kuo A."/>
            <person name="Riley R."/>
            <person name="Clum A."/>
            <person name="Nolan M."/>
            <person name="Lipzen A."/>
            <person name="Salamov A."/>
            <person name="Henrissat B."/>
            <person name="Wiebenga A."/>
            <person name="De vries R.P."/>
            <person name="Grigoriev I.V."/>
            <person name="Mortensen U.H."/>
            <person name="Andersen M.R."/>
            <person name="Baker S.E."/>
        </authorList>
    </citation>
    <scope>NUCLEOTIDE SEQUENCE [LARGE SCALE GENOMIC DNA]</scope>
    <source>
        <strain evidence="2 3">CBS 101889</strain>
    </source>
</reference>
<dbReference type="GO" id="GO:0016747">
    <property type="term" value="F:acyltransferase activity, transferring groups other than amino-acyl groups"/>
    <property type="evidence" value="ECO:0007669"/>
    <property type="project" value="InterPro"/>
</dbReference>
<accession>A0A395HHW3</accession>
<dbReference type="GeneID" id="37204553"/>
<dbReference type="Proteomes" id="UP000248961">
    <property type="component" value="Unassembled WGS sequence"/>
</dbReference>
<proteinExistence type="predicted"/>
<dbReference type="AlphaFoldDB" id="A0A395HHW3"/>
<dbReference type="OrthoDB" id="512662at2759"/>
<dbReference type="Gene3D" id="3.40.630.30">
    <property type="match status" value="1"/>
</dbReference>
<dbReference type="PROSITE" id="PS51186">
    <property type="entry name" value="GNAT"/>
    <property type="match status" value="1"/>
</dbReference>
<feature type="domain" description="N-acetyltransferase" evidence="1">
    <location>
        <begin position="112"/>
        <end position="250"/>
    </location>
</feature>
<dbReference type="InterPro" id="IPR016181">
    <property type="entry name" value="Acyl_CoA_acyltransferase"/>
</dbReference>
<dbReference type="Pfam" id="PF00583">
    <property type="entry name" value="Acetyltransf_1"/>
    <property type="match status" value="1"/>
</dbReference>
<dbReference type="InterPro" id="IPR052523">
    <property type="entry name" value="Trichothecene_AcTrans"/>
</dbReference>
<dbReference type="EMBL" id="KZ824333">
    <property type="protein sequence ID" value="RAL07397.1"/>
    <property type="molecule type" value="Genomic_DNA"/>
</dbReference>
<dbReference type="RefSeq" id="XP_025546551.1">
    <property type="nucleotide sequence ID" value="XM_025700264.1"/>
</dbReference>
<evidence type="ECO:0000259" key="1">
    <source>
        <dbReference type="PROSITE" id="PS51186"/>
    </source>
</evidence>
<dbReference type="PANTHER" id="PTHR42791:SF1">
    <property type="entry name" value="N-ACETYLTRANSFERASE DOMAIN-CONTAINING PROTEIN"/>
    <property type="match status" value="1"/>
</dbReference>